<dbReference type="InterPro" id="IPR052035">
    <property type="entry name" value="ZnF_BED_domain_contain"/>
</dbReference>
<dbReference type="GO" id="GO:0003677">
    <property type="term" value="F:DNA binding"/>
    <property type="evidence" value="ECO:0007669"/>
    <property type="project" value="UniProtKB-KW"/>
</dbReference>
<protein>
    <submittedName>
        <fullName evidence="13">HAT C-terminal dimerization domain</fullName>
    </submittedName>
</protein>
<evidence type="ECO:0000256" key="5">
    <source>
        <dbReference type="ARBA" id="ARBA00022833"/>
    </source>
</evidence>
<keyword evidence="7" id="KW-0238">DNA-binding</keyword>
<name>A0A8T2FY91_9BRAS</name>
<evidence type="ECO:0000256" key="9">
    <source>
        <dbReference type="ARBA" id="ARBA00023242"/>
    </source>
</evidence>
<keyword evidence="14" id="KW-1185">Reference proteome</keyword>
<evidence type="ECO:0000256" key="4">
    <source>
        <dbReference type="ARBA" id="ARBA00022771"/>
    </source>
</evidence>
<evidence type="ECO:0000313" key="13">
    <source>
        <dbReference type="EMBL" id="KAG7636171.1"/>
    </source>
</evidence>
<dbReference type="Pfam" id="PF14372">
    <property type="entry name" value="hAT-like_RNase-H"/>
    <property type="match status" value="1"/>
</dbReference>
<evidence type="ECO:0000256" key="3">
    <source>
        <dbReference type="ARBA" id="ARBA00022723"/>
    </source>
</evidence>
<feature type="domain" description="BED-type" evidence="12">
    <location>
        <begin position="54"/>
        <end position="109"/>
    </location>
</feature>
<dbReference type="Pfam" id="PF12609">
    <property type="entry name" value="DUF3774"/>
    <property type="match status" value="1"/>
</dbReference>
<evidence type="ECO:0000256" key="11">
    <source>
        <dbReference type="SAM" id="MobiDB-lite"/>
    </source>
</evidence>
<gene>
    <name evidence="13" type="ORF">ISN45_At02g007960</name>
</gene>
<dbReference type="GO" id="GO:0008270">
    <property type="term" value="F:zinc ion binding"/>
    <property type="evidence" value="ECO:0007669"/>
    <property type="project" value="UniProtKB-KW"/>
</dbReference>
<evidence type="ECO:0000256" key="2">
    <source>
        <dbReference type="ARBA" id="ARBA00011738"/>
    </source>
</evidence>
<dbReference type="InterPro" id="IPR022251">
    <property type="entry name" value="DUF3774_wound-induced"/>
</dbReference>
<feature type="region of interest" description="Disordered" evidence="11">
    <location>
        <begin position="834"/>
        <end position="859"/>
    </location>
</feature>
<keyword evidence="5" id="KW-0862">Zinc</keyword>
<keyword evidence="9" id="KW-0539">Nucleus</keyword>
<keyword evidence="6" id="KW-0805">Transcription regulation</keyword>
<sequence length="880" mass="100437">MDSSANPNNTESNTKGNEDEGRTRPIDNSKGKRKGDIADDGDNANPCKPKKKLQTRSWVWDHFTRKDGDDDQCKCHYCKRFFGCSTKSGTSNLKKHLDCCKHYSTWKGRQSQNVINQEGNLQSGKVSEEVFREATNEMLVLGQLPLSFVESVAWKHICSKANLYKPHSRRTATRDIILMNVARKASLKDLVSANKRRVSLTTDIWTAQATGASYMVITVHFIDEYWRLRKFIIGFKYIADHKGATISRVLLECLAEWGIERIFTITVDNATANTSLHKLGNHVEAIRNGVLYVRSSTYRCDSFEQKVVTGKMTRGSLPLDVKTRWNSTYLMLTRAIKFKVAFDKMEAEDKLYNDHFLEVVDGEKRIGPPTTIDWREVERLVKFLGLFYTATLVVSASSTVCSYKCYGEIVTIEKNLLGMTHSYDKELREKAVEMREKFDKYWDGQKNINRMLIIASVFDPRQKMEFAKMCFEKLYGVDTSEAKEMYNSVYDVMKAMVKEYTVIFKGPNTQSSQSNPPSSTAARDTFACELAEDSNVEFERMDRSYKEMVNEIRVTDPKDELDIYLKEEVENPKTLPGMEWDVLSWWRLNSQKYPVLSEIAKDVLAMQVSSVASESAFSTSGRLLEPSRSCLTHYMVETLVCLEQWLKSEIKLSENTFLTNAQLLADIELLDKLEKGFMVYVVSIKYVRIEQVKHFQETMPNLEQMILYYDTSYDDDVLDVSMQLQMLHRVASAKCKIQVISDNLSLSGKRESPISKKKPTSKRSHQNLVIRKTFYFGNALVLTSLAVMSAAASTRHTSWMVATAIAAVETRWNYPLRFFNKDVRARLRAIAVTSRPPSSASSSSSSSADLVKENHPMPKSEASMERVMCLSCFGPTTVRF</sequence>
<comment type="caution">
    <text evidence="13">The sequence shown here is derived from an EMBL/GenBank/DDBJ whole genome shotgun (WGS) entry which is preliminary data.</text>
</comment>
<feature type="compositionally biased region" description="Polar residues" evidence="11">
    <location>
        <begin position="1"/>
        <end position="15"/>
    </location>
</feature>
<dbReference type="InterPro" id="IPR025525">
    <property type="entry name" value="hAT-like_transposase_RNase-H"/>
</dbReference>
<dbReference type="InterPro" id="IPR003656">
    <property type="entry name" value="Znf_BED"/>
</dbReference>
<feature type="compositionally biased region" description="Basic and acidic residues" evidence="11">
    <location>
        <begin position="850"/>
        <end position="859"/>
    </location>
</feature>
<dbReference type="Pfam" id="PF05699">
    <property type="entry name" value="Dimer_Tnp_hAT"/>
    <property type="match status" value="1"/>
</dbReference>
<evidence type="ECO:0000259" key="12">
    <source>
        <dbReference type="PROSITE" id="PS50808"/>
    </source>
</evidence>
<dbReference type="InterPro" id="IPR006566">
    <property type="entry name" value="FBD"/>
</dbReference>
<feature type="compositionally biased region" description="Low complexity" evidence="11">
    <location>
        <begin position="838"/>
        <end position="848"/>
    </location>
</feature>
<dbReference type="Proteomes" id="UP000694240">
    <property type="component" value="Chromosome 2"/>
</dbReference>
<accession>A0A8T2FY91</accession>
<dbReference type="GO" id="GO:0005634">
    <property type="term" value="C:nucleus"/>
    <property type="evidence" value="ECO:0007669"/>
    <property type="project" value="UniProtKB-SubCell"/>
</dbReference>
<feature type="region of interest" description="Disordered" evidence="11">
    <location>
        <begin position="1"/>
        <end position="51"/>
    </location>
</feature>
<comment type="subcellular location">
    <subcellularLocation>
        <location evidence="1">Nucleus</location>
    </subcellularLocation>
</comment>
<dbReference type="GO" id="GO:0046983">
    <property type="term" value="F:protein dimerization activity"/>
    <property type="evidence" value="ECO:0007669"/>
    <property type="project" value="InterPro"/>
</dbReference>
<reference evidence="13 14" key="1">
    <citation type="submission" date="2020-12" db="EMBL/GenBank/DDBJ databases">
        <title>Concerted genomic and epigenomic changes stabilize Arabidopsis allopolyploids.</title>
        <authorList>
            <person name="Chen Z."/>
        </authorList>
    </citation>
    <scope>NUCLEOTIDE SEQUENCE [LARGE SCALE GENOMIC DNA]</scope>
    <source>
        <strain evidence="13">Allo738</strain>
        <tissue evidence="13">Leaf</tissue>
    </source>
</reference>
<dbReference type="SMART" id="SM00579">
    <property type="entry name" value="FBD"/>
    <property type="match status" value="1"/>
</dbReference>
<dbReference type="PANTHER" id="PTHR46481">
    <property type="entry name" value="ZINC FINGER BED DOMAIN-CONTAINING PROTEIN 4"/>
    <property type="match status" value="1"/>
</dbReference>
<keyword evidence="8" id="KW-0804">Transcription</keyword>
<evidence type="ECO:0000256" key="7">
    <source>
        <dbReference type="ARBA" id="ARBA00023125"/>
    </source>
</evidence>
<dbReference type="InterPro" id="IPR008906">
    <property type="entry name" value="HATC_C_dom"/>
</dbReference>
<keyword evidence="4 10" id="KW-0863">Zinc-finger</keyword>
<evidence type="ECO:0000256" key="6">
    <source>
        <dbReference type="ARBA" id="ARBA00023015"/>
    </source>
</evidence>
<evidence type="ECO:0000256" key="8">
    <source>
        <dbReference type="ARBA" id="ARBA00023163"/>
    </source>
</evidence>
<organism evidence="13 14">
    <name type="scientific">Arabidopsis thaliana x Arabidopsis arenosa</name>
    <dbReference type="NCBI Taxonomy" id="1240361"/>
    <lineage>
        <taxon>Eukaryota</taxon>
        <taxon>Viridiplantae</taxon>
        <taxon>Streptophyta</taxon>
        <taxon>Embryophyta</taxon>
        <taxon>Tracheophyta</taxon>
        <taxon>Spermatophyta</taxon>
        <taxon>Magnoliopsida</taxon>
        <taxon>eudicotyledons</taxon>
        <taxon>Gunneridae</taxon>
        <taxon>Pentapetalae</taxon>
        <taxon>rosids</taxon>
        <taxon>malvids</taxon>
        <taxon>Brassicales</taxon>
        <taxon>Brassicaceae</taxon>
        <taxon>Camelineae</taxon>
        <taxon>Arabidopsis</taxon>
    </lineage>
</organism>
<comment type="subunit">
    <text evidence="2">Homodimer.</text>
</comment>
<dbReference type="SMART" id="SM00614">
    <property type="entry name" value="ZnF_BED"/>
    <property type="match status" value="1"/>
</dbReference>
<feature type="compositionally biased region" description="Basic and acidic residues" evidence="11">
    <location>
        <begin position="16"/>
        <end position="37"/>
    </location>
</feature>
<evidence type="ECO:0000313" key="14">
    <source>
        <dbReference type="Proteomes" id="UP000694240"/>
    </source>
</evidence>
<keyword evidence="3" id="KW-0479">Metal-binding</keyword>
<dbReference type="EMBL" id="JAEFBK010000002">
    <property type="protein sequence ID" value="KAG7636171.1"/>
    <property type="molecule type" value="Genomic_DNA"/>
</dbReference>
<dbReference type="AlphaFoldDB" id="A0A8T2FY91"/>
<evidence type="ECO:0000256" key="1">
    <source>
        <dbReference type="ARBA" id="ARBA00004123"/>
    </source>
</evidence>
<dbReference type="PANTHER" id="PTHR46481:SF2">
    <property type="entry name" value="BED-TYPE DOMAIN-CONTAINING PROTEIN"/>
    <property type="match status" value="1"/>
</dbReference>
<dbReference type="PROSITE" id="PS50808">
    <property type="entry name" value="ZF_BED"/>
    <property type="match status" value="1"/>
</dbReference>
<evidence type="ECO:0000256" key="10">
    <source>
        <dbReference type="PROSITE-ProRule" id="PRU00027"/>
    </source>
</evidence>
<proteinExistence type="predicted"/>